<feature type="region of interest" description="Disordered" evidence="1">
    <location>
        <begin position="294"/>
        <end position="537"/>
    </location>
</feature>
<feature type="compositionally biased region" description="Low complexity" evidence="1">
    <location>
        <begin position="439"/>
        <end position="450"/>
    </location>
</feature>
<feature type="compositionally biased region" description="Basic residues" evidence="1">
    <location>
        <begin position="30"/>
        <end position="49"/>
    </location>
</feature>
<feature type="compositionally biased region" description="Low complexity" evidence="1">
    <location>
        <begin position="360"/>
        <end position="370"/>
    </location>
</feature>
<reference evidence="2 3" key="1">
    <citation type="submission" date="2018-12" db="EMBL/GenBank/DDBJ databases">
        <authorList>
            <consortium name="Pathogen Informatics"/>
        </authorList>
    </citation>
    <scope>NUCLEOTIDE SEQUENCE [LARGE SCALE GENOMIC DNA]</scope>
    <source>
        <strain evidence="2 3">NCTC10485</strain>
    </source>
</reference>
<dbReference type="Proteomes" id="UP000282551">
    <property type="component" value="Chromosome"/>
</dbReference>
<feature type="compositionally biased region" description="Basic and acidic residues" evidence="1">
    <location>
        <begin position="453"/>
        <end position="463"/>
    </location>
</feature>
<protein>
    <submittedName>
        <fullName evidence="2">Uncharacterized protein</fullName>
    </submittedName>
</protein>
<feature type="compositionally biased region" description="Low complexity" evidence="1">
    <location>
        <begin position="480"/>
        <end position="490"/>
    </location>
</feature>
<feature type="compositionally biased region" description="Basic residues" evidence="1">
    <location>
        <begin position="249"/>
        <end position="260"/>
    </location>
</feature>
<feature type="compositionally biased region" description="Low complexity" evidence="1">
    <location>
        <begin position="518"/>
        <end position="531"/>
    </location>
</feature>
<evidence type="ECO:0000313" key="3">
    <source>
        <dbReference type="Proteomes" id="UP000282551"/>
    </source>
</evidence>
<feature type="compositionally biased region" description="Low complexity" evidence="1">
    <location>
        <begin position="80"/>
        <end position="98"/>
    </location>
</feature>
<feature type="compositionally biased region" description="Gly residues" evidence="1">
    <location>
        <begin position="415"/>
        <end position="426"/>
    </location>
</feature>
<feature type="compositionally biased region" description="Basic and acidic residues" evidence="1">
    <location>
        <begin position="235"/>
        <end position="248"/>
    </location>
</feature>
<keyword evidence="3" id="KW-1185">Reference proteome</keyword>
<gene>
    <name evidence="2" type="ORF">NCTC10485_04202</name>
</gene>
<feature type="compositionally biased region" description="Basic and acidic residues" evidence="1">
    <location>
        <begin position="18"/>
        <end position="29"/>
    </location>
</feature>
<sequence length="537" mass="57112">MRAARRRHPDRPGGPVRGGDRRTDAPDHRRTPRRRAHRAAGAPHLRRTAPRGGRRDVPVENAWGAGAAAGRPRPRRRTGRGPARVAAAGIRSAARPGALCRGGAGHHDPAGSGPGPAVRRGGGRRGCGRGHRDHGRQPLSGRRRPRRRADPVRIGRPRHRPAPLDDAARGESDLDARRSDGRRAPAGRVGRRCRDRGAAGHPLFGRGLRGRGLRALRLGAAQGPLRAGVPRTLRPQRDARRGVADHGRRGARPRRRHRAGGARGAGPGHRILRELAHALLVRRRLRAGLPADRPARGVSWGRRATRRTRAGHAEPGVCESGVHGRRGRADGRRRRFGHQEAARGTGRGRNPRGDNGFAGGLRLRAGRGARQAGGGRGGRRDARRGAAERAPRVPVHAHRPGAGDGLGAGRRRCPAGGGGHGAGRGESGPRPRPADPRTGVSAGRRAVGSRARPRPDRHPDSRIGRGPAIAVGRRGGPARGGSARPGRRGVLAASTAYQEIGDRAAADCSPPRWPPSWPRSAAGCARRPPAARCRRRR</sequence>
<name>A0A448IBS9_MYCCI</name>
<feature type="compositionally biased region" description="Basic residues" evidence="1">
    <location>
        <begin position="323"/>
        <end position="336"/>
    </location>
</feature>
<evidence type="ECO:0000313" key="2">
    <source>
        <dbReference type="EMBL" id="VEG49888.1"/>
    </source>
</evidence>
<feature type="compositionally biased region" description="Basic residues" evidence="1">
    <location>
        <begin position="121"/>
        <end position="134"/>
    </location>
</feature>
<organism evidence="2 3">
    <name type="scientific">Mycolicibacterium chitae</name>
    <name type="common">Mycobacterium chitae</name>
    <dbReference type="NCBI Taxonomy" id="1792"/>
    <lineage>
        <taxon>Bacteria</taxon>
        <taxon>Bacillati</taxon>
        <taxon>Actinomycetota</taxon>
        <taxon>Actinomycetes</taxon>
        <taxon>Mycobacteriales</taxon>
        <taxon>Mycobacteriaceae</taxon>
        <taxon>Mycolicibacterium</taxon>
    </lineage>
</organism>
<dbReference type="EMBL" id="LR134355">
    <property type="protein sequence ID" value="VEG49888.1"/>
    <property type="molecule type" value="Genomic_DNA"/>
</dbReference>
<dbReference type="AlphaFoldDB" id="A0A448IBS9"/>
<proteinExistence type="predicted"/>
<feature type="compositionally biased region" description="Basic and acidic residues" evidence="1">
    <location>
        <begin position="378"/>
        <end position="391"/>
    </location>
</feature>
<feature type="region of interest" description="Disordered" evidence="1">
    <location>
        <begin position="228"/>
        <end position="267"/>
    </location>
</feature>
<feature type="compositionally biased region" description="Basic and acidic residues" evidence="1">
    <location>
        <begin position="162"/>
        <end position="183"/>
    </location>
</feature>
<evidence type="ECO:0000256" key="1">
    <source>
        <dbReference type="SAM" id="MobiDB-lite"/>
    </source>
</evidence>
<accession>A0A448IBS9</accession>
<feature type="region of interest" description="Disordered" evidence="1">
    <location>
        <begin position="1"/>
        <end position="195"/>
    </location>
</feature>